<dbReference type="Proteomes" id="UP001596044">
    <property type="component" value="Unassembled WGS sequence"/>
</dbReference>
<comment type="caution">
    <text evidence="1">The sequence shown here is derived from an EMBL/GenBank/DDBJ whole genome shotgun (WGS) entry which is preliminary data.</text>
</comment>
<name>A0ABW0K980_9BACL</name>
<accession>A0ABW0K980</accession>
<reference evidence="2" key="1">
    <citation type="journal article" date="2019" name="Int. J. Syst. Evol. Microbiol.">
        <title>The Global Catalogue of Microorganisms (GCM) 10K type strain sequencing project: providing services to taxonomists for standard genome sequencing and annotation.</title>
        <authorList>
            <consortium name="The Broad Institute Genomics Platform"/>
            <consortium name="The Broad Institute Genome Sequencing Center for Infectious Disease"/>
            <person name="Wu L."/>
            <person name="Ma J."/>
        </authorList>
    </citation>
    <scope>NUCLEOTIDE SEQUENCE [LARGE SCALE GENOMIC DNA]</scope>
    <source>
        <strain evidence="2">KACC 11904</strain>
    </source>
</reference>
<gene>
    <name evidence="1" type="ORF">ACFPOG_12585</name>
</gene>
<dbReference type="EMBL" id="JBHSMJ010000017">
    <property type="protein sequence ID" value="MFC5449101.1"/>
    <property type="molecule type" value="Genomic_DNA"/>
</dbReference>
<keyword evidence="2" id="KW-1185">Reference proteome</keyword>
<evidence type="ECO:0008006" key="3">
    <source>
        <dbReference type="Google" id="ProtNLM"/>
    </source>
</evidence>
<protein>
    <recommendedName>
        <fullName evidence="3">DNA-binding protein</fullName>
    </recommendedName>
</protein>
<sequence>MVLAKQALASYEEVAGILGCSKKRVQQLYAKGKLPEPYQVLEVGPIWLKDDMIGFETESKAKYQRIKDLGVELWERDAGWDMRAVWSLHKTAERGELTREKLRETLEENGWYDYYRGLVRNPLV</sequence>
<evidence type="ECO:0000313" key="1">
    <source>
        <dbReference type="EMBL" id="MFC5449101.1"/>
    </source>
</evidence>
<dbReference type="RefSeq" id="WP_377524701.1">
    <property type="nucleotide sequence ID" value="NZ_JBHSMJ010000017.1"/>
</dbReference>
<evidence type="ECO:0000313" key="2">
    <source>
        <dbReference type="Proteomes" id="UP001596044"/>
    </source>
</evidence>
<organism evidence="1 2">
    <name type="scientific">Paenibacillus aestuarii</name>
    <dbReference type="NCBI Taxonomy" id="516965"/>
    <lineage>
        <taxon>Bacteria</taxon>
        <taxon>Bacillati</taxon>
        <taxon>Bacillota</taxon>
        <taxon>Bacilli</taxon>
        <taxon>Bacillales</taxon>
        <taxon>Paenibacillaceae</taxon>
        <taxon>Paenibacillus</taxon>
    </lineage>
</organism>
<proteinExistence type="predicted"/>